<keyword evidence="4 10" id="KW-1133">Transmembrane helix</keyword>
<keyword evidence="10" id="KW-0813">Transport</keyword>
<feature type="binding site" evidence="10">
    <location>
        <position position="96"/>
    </location>
    <ligand>
        <name>Na(+)</name>
        <dbReference type="ChEBI" id="CHEBI:29101"/>
        <note>structural</note>
    </ligand>
</feature>
<feature type="binding site" evidence="10">
    <location>
        <position position="93"/>
    </location>
    <ligand>
        <name>Na(+)</name>
        <dbReference type="ChEBI" id="CHEBI:29101"/>
        <note>structural</note>
    </ligand>
</feature>
<dbReference type="EMBL" id="SOHJ01000004">
    <property type="protein sequence ID" value="TFD61574.1"/>
    <property type="molecule type" value="Genomic_DNA"/>
</dbReference>
<accession>A0A4R9AGN8</accession>
<protein>
    <recommendedName>
        <fullName evidence="10">Fluoride-specific ion channel FluC</fullName>
    </recommendedName>
</protein>
<name>A0A4R9AGN8_9MICO</name>
<keyword evidence="10" id="KW-0479">Metal-binding</keyword>
<evidence type="ECO:0000313" key="11">
    <source>
        <dbReference type="EMBL" id="TFD61574.1"/>
    </source>
</evidence>
<comment type="function">
    <text evidence="9 10">Fluoride-specific ion channel. Important for reducing fluoride concentration in the cell, thus reducing its toxicity.</text>
</comment>
<keyword evidence="10" id="KW-0406">Ion transport</keyword>
<dbReference type="GO" id="GO:0140114">
    <property type="term" value="P:cellular detoxification of fluoride"/>
    <property type="evidence" value="ECO:0007669"/>
    <property type="project" value="UniProtKB-UniRule"/>
</dbReference>
<comment type="activity regulation">
    <text evidence="10">Na(+) is not transported, but it plays an essential structural role and its presence is essential for fluoride channel function.</text>
</comment>
<keyword evidence="3 10" id="KW-0812">Transmembrane</keyword>
<keyword evidence="2 10" id="KW-1003">Cell membrane</keyword>
<feature type="transmembrane region" description="Helical" evidence="10">
    <location>
        <begin position="12"/>
        <end position="33"/>
    </location>
</feature>
<feature type="transmembrane region" description="Helical" evidence="10">
    <location>
        <begin position="53"/>
        <end position="71"/>
    </location>
</feature>
<proteinExistence type="inferred from homology"/>
<gene>
    <name evidence="10" type="primary">fluC</name>
    <name evidence="10" type="synonym">crcB</name>
    <name evidence="11" type="ORF">E3T39_05905</name>
</gene>
<keyword evidence="5 10" id="KW-0472">Membrane</keyword>
<dbReference type="RefSeq" id="WP_134513782.1">
    <property type="nucleotide sequence ID" value="NZ_SOHJ01000004.1"/>
</dbReference>
<evidence type="ECO:0000256" key="2">
    <source>
        <dbReference type="ARBA" id="ARBA00022475"/>
    </source>
</evidence>
<comment type="similarity">
    <text evidence="7 10">Belongs to the fluoride channel Fluc/FEX (TC 1.A.43) family.</text>
</comment>
<evidence type="ECO:0000256" key="8">
    <source>
        <dbReference type="ARBA" id="ARBA00035585"/>
    </source>
</evidence>
<dbReference type="Proteomes" id="UP000298170">
    <property type="component" value="Unassembled WGS sequence"/>
</dbReference>
<evidence type="ECO:0000256" key="3">
    <source>
        <dbReference type="ARBA" id="ARBA00022692"/>
    </source>
</evidence>
<dbReference type="GO" id="GO:0062054">
    <property type="term" value="F:fluoride channel activity"/>
    <property type="evidence" value="ECO:0007669"/>
    <property type="project" value="UniProtKB-UniRule"/>
</dbReference>
<feature type="transmembrane region" description="Helical" evidence="10">
    <location>
        <begin position="83"/>
        <end position="101"/>
    </location>
</feature>
<feature type="transmembrane region" description="Helical" evidence="10">
    <location>
        <begin position="113"/>
        <end position="136"/>
    </location>
</feature>
<dbReference type="GO" id="GO:0005886">
    <property type="term" value="C:plasma membrane"/>
    <property type="evidence" value="ECO:0007669"/>
    <property type="project" value="UniProtKB-SubCell"/>
</dbReference>
<evidence type="ECO:0000313" key="12">
    <source>
        <dbReference type="Proteomes" id="UP000298170"/>
    </source>
</evidence>
<keyword evidence="12" id="KW-1185">Reference proteome</keyword>
<evidence type="ECO:0000256" key="5">
    <source>
        <dbReference type="ARBA" id="ARBA00023136"/>
    </source>
</evidence>
<comment type="subcellular location">
    <subcellularLocation>
        <location evidence="1 10">Cell membrane</location>
        <topology evidence="1 10">Multi-pass membrane protein</topology>
    </subcellularLocation>
</comment>
<evidence type="ECO:0000256" key="7">
    <source>
        <dbReference type="ARBA" id="ARBA00035120"/>
    </source>
</evidence>
<keyword evidence="6 10" id="KW-0407">Ion channel</keyword>
<reference evidence="11 12" key="1">
    <citation type="submission" date="2019-03" db="EMBL/GenBank/DDBJ databases">
        <title>Genomics of glacier-inhabiting Cryobacterium strains.</title>
        <authorList>
            <person name="Liu Q."/>
            <person name="Xin Y.-H."/>
        </authorList>
    </citation>
    <scope>NUCLEOTIDE SEQUENCE [LARGE SCALE GENOMIC DNA]</scope>
    <source>
        <strain evidence="11 12">Sr39</strain>
    </source>
</reference>
<dbReference type="HAMAP" id="MF_00454">
    <property type="entry name" value="FluC"/>
    <property type="match status" value="1"/>
</dbReference>
<dbReference type="GO" id="GO:0046872">
    <property type="term" value="F:metal ion binding"/>
    <property type="evidence" value="ECO:0007669"/>
    <property type="project" value="UniProtKB-KW"/>
</dbReference>
<dbReference type="AlphaFoldDB" id="A0A4R9AGN8"/>
<organism evidence="11 12">
    <name type="scientific">Cryobacterium suzukii</name>
    <dbReference type="NCBI Taxonomy" id="1259198"/>
    <lineage>
        <taxon>Bacteria</taxon>
        <taxon>Bacillati</taxon>
        <taxon>Actinomycetota</taxon>
        <taxon>Actinomycetes</taxon>
        <taxon>Micrococcales</taxon>
        <taxon>Microbacteriaceae</taxon>
        <taxon>Cryobacterium</taxon>
    </lineage>
</organism>
<dbReference type="Pfam" id="PF02537">
    <property type="entry name" value="CRCB"/>
    <property type="match status" value="1"/>
</dbReference>
<dbReference type="InterPro" id="IPR003691">
    <property type="entry name" value="FluC"/>
</dbReference>
<keyword evidence="10" id="KW-0915">Sodium</keyword>
<evidence type="ECO:0000256" key="6">
    <source>
        <dbReference type="ARBA" id="ARBA00023303"/>
    </source>
</evidence>
<comment type="caution">
    <text evidence="11">The sequence shown here is derived from an EMBL/GenBank/DDBJ whole genome shotgun (WGS) entry which is preliminary data.</text>
</comment>
<comment type="catalytic activity">
    <reaction evidence="8">
        <text>fluoride(in) = fluoride(out)</text>
        <dbReference type="Rhea" id="RHEA:76159"/>
        <dbReference type="ChEBI" id="CHEBI:17051"/>
    </reaction>
    <physiologicalReaction direction="left-to-right" evidence="8">
        <dbReference type="Rhea" id="RHEA:76160"/>
    </physiologicalReaction>
</comment>
<evidence type="ECO:0000256" key="10">
    <source>
        <dbReference type="HAMAP-Rule" id="MF_00454"/>
    </source>
</evidence>
<evidence type="ECO:0000256" key="1">
    <source>
        <dbReference type="ARBA" id="ARBA00004651"/>
    </source>
</evidence>
<sequence>MATNTPRAVHLSWRYLGLVFLGGTVGTALRQALGLLLPPVDLAAGADLPLATVGINVLGALLLGLLLEALVRRGPDAGGRRTARLLLGTGLLGGFTTYSALATDSALLLHGGAIGATIGYALGTVLLGGLATWLGVALGAALHRRANGGGASAQGEENG</sequence>
<evidence type="ECO:0000256" key="9">
    <source>
        <dbReference type="ARBA" id="ARBA00049940"/>
    </source>
</evidence>
<evidence type="ECO:0000256" key="4">
    <source>
        <dbReference type="ARBA" id="ARBA00022989"/>
    </source>
</evidence>